<dbReference type="InterPro" id="IPR024442">
    <property type="entry name" value="Transposase_Zn_ribbon"/>
</dbReference>
<dbReference type="AlphaFoldDB" id="A0A562N3T4"/>
<protein>
    <submittedName>
        <fullName evidence="2">Transposase-like zinc ribbon protein</fullName>
    </submittedName>
</protein>
<dbReference type="SMART" id="SM01126">
    <property type="entry name" value="DDE_Tnp_IS1595"/>
    <property type="match status" value="1"/>
</dbReference>
<comment type="caution">
    <text evidence="2">The sequence shown here is derived from an EMBL/GenBank/DDBJ whole genome shotgun (WGS) entry which is preliminary data.</text>
</comment>
<dbReference type="PANTHER" id="PTHR47163">
    <property type="entry name" value="DDE_TNP_IS1595 DOMAIN-CONTAINING PROTEIN"/>
    <property type="match status" value="1"/>
</dbReference>
<feature type="domain" description="ISXO2-like transposase" evidence="1">
    <location>
        <begin position="138"/>
        <end position="286"/>
    </location>
</feature>
<reference evidence="2 3" key="1">
    <citation type="journal article" date="2015" name="Stand. Genomic Sci.">
        <title>Genomic Encyclopedia of Bacterial and Archaeal Type Strains, Phase III: the genomes of soil and plant-associated and newly described type strains.</title>
        <authorList>
            <person name="Whitman W.B."/>
            <person name="Woyke T."/>
            <person name="Klenk H.P."/>
            <person name="Zhou Y."/>
            <person name="Lilburn T.G."/>
            <person name="Beck B.J."/>
            <person name="De Vos P."/>
            <person name="Vandamme P."/>
            <person name="Eisen J.A."/>
            <person name="Garrity G."/>
            <person name="Hugenholtz P."/>
            <person name="Kyrpides N.C."/>
        </authorList>
    </citation>
    <scope>NUCLEOTIDE SEQUENCE [LARGE SCALE GENOMIC DNA]</scope>
    <source>
        <strain evidence="2 3">CGMCC 1.2546</strain>
    </source>
</reference>
<dbReference type="InterPro" id="IPR024445">
    <property type="entry name" value="Tnp_ISXO2-like"/>
</dbReference>
<dbReference type="OrthoDB" id="271821at2"/>
<organism evidence="2 3">
    <name type="scientific">Mesorhizobium tianshanense</name>
    <dbReference type="NCBI Taxonomy" id="39844"/>
    <lineage>
        <taxon>Bacteria</taxon>
        <taxon>Pseudomonadati</taxon>
        <taxon>Pseudomonadota</taxon>
        <taxon>Alphaproteobacteria</taxon>
        <taxon>Hyphomicrobiales</taxon>
        <taxon>Phyllobacteriaceae</taxon>
        <taxon>Mesorhizobium</taxon>
    </lineage>
</organism>
<dbReference type="Proteomes" id="UP000317122">
    <property type="component" value="Unassembled WGS sequence"/>
</dbReference>
<evidence type="ECO:0000313" key="2">
    <source>
        <dbReference type="EMBL" id="TWI26743.1"/>
    </source>
</evidence>
<dbReference type="Pfam" id="PF12760">
    <property type="entry name" value="Zn_ribbon_IS1595"/>
    <property type="match status" value="1"/>
</dbReference>
<name>A0A562N3T4_9HYPH</name>
<dbReference type="PANTHER" id="PTHR47163:SF2">
    <property type="entry name" value="SI:DKEY-17M8.2"/>
    <property type="match status" value="1"/>
</dbReference>
<sequence length="317" mass="35558">MSVLSRPEFHDEAKAFEHVEAILWPNGPVCPKCGSVDKHYKLKGVRTKPSKKNPNGVERHGLYKCGACRSQFTVRMGSIFEESHLPLTKWLQAIHLMCASKKGISAHQMHRILECTYEAAWFLCHRIRLAMASGDLSPLGGNGKTVEADETYIGRLAGTTVKRGGGAHKNTVVTLVERGGRARSFHVDTARIGTVMPIVRANIAKESALMTDEAGMYRRVGQEFASHDVVTHSKDEYVRYEGEKTVHTNTVEGYYSIFKRGMKGIYQHCGEQHLHRYLAEFDFRYNNRIALGVDDGTRAFIALTGAKGKRLMYRQEA</sequence>
<proteinExistence type="predicted"/>
<dbReference type="RefSeq" id="WP_145721867.1">
    <property type="nucleotide sequence ID" value="NZ_BSPF01000034.1"/>
</dbReference>
<evidence type="ECO:0000259" key="1">
    <source>
        <dbReference type="SMART" id="SM01126"/>
    </source>
</evidence>
<dbReference type="Pfam" id="PF12762">
    <property type="entry name" value="DDE_Tnp_IS1595"/>
    <property type="match status" value="1"/>
</dbReference>
<accession>A0A562N3T4</accession>
<gene>
    <name evidence="2" type="ORF">IQ26_05920</name>
</gene>
<keyword evidence="3" id="KW-1185">Reference proteome</keyword>
<evidence type="ECO:0000313" key="3">
    <source>
        <dbReference type="Proteomes" id="UP000317122"/>
    </source>
</evidence>
<dbReference type="EMBL" id="VLKT01000048">
    <property type="protein sequence ID" value="TWI26743.1"/>
    <property type="molecule type" value="Genomic_DNA"/>
</dbReference>
<dbReference type="InterPro" id="IPR053164">
    <property type="entry name" value="IS1016-like_transposase"/>
</dbReference>
<dbReference type="NCBIfam" id="NF033547">
    <property type="entry name" value="transpos_IS1595"/>
    <property type="match status" value="1"/>
</dbReference>